<dbReference type="AlphaFoldDB" id="A0A399FYU0"/>
<organism evidence="3 4">
    <name type="scientific">Thermobifida halotolerans</name>
    <dbReference type="NCBI Taxonomy" id="483545"/>
    <lineage>
        <taxon>Bacteria</taxon>
        <taxon>Bacillati</taxon>
        <taxon>Actinomycetota</taxon>
        <taxon>Actinomycetes</taxon>
        <taxon>Streptosporangiales</taxon>
        <taxon>Nocardiopsidaceae</taxon>
        <taxon>Thermobifida</taxon>
    </lineage>
</organism>
<dbReference type="InterPro" id="IPR007712">
    <property type="entry name" value="RelE/ParE_toxin"/>
</dbReference>
<dbReference type="InterPro" id="IPR035093">
    <property type="entry name" value="RelE/ParE_toxin_dom_sf"/>
</dbReference>
<dbReference type="Pfam" id="PF05016">
    <property type="entry name" value="ParE_toxin"/>
    <property type="match status" value="1"/>
</dbReference>
<proteinExistence type="inferred from homology"/>
<dbReference type="OrthoDB" id="5326046at2"/>
<dbReference type="PANTHER" id="PTHR35601">
    <property type="entry name" value="TOXIN RELE"/>
    <property type="match status" value="1"/>
</dbReference>
<comment type="similarity">
    <text evidence="1">Belongs to the RelE toxin family.</text>
</comment>
<dbReference type="SUPFAM" id="SSF143011">
    <property type="entry name" value="RelE-like"/>
    <property type="match status" value="1"/>
</dbReference>
<reference evidence="3" key="1">
    <citation type="submission" date="2020-10" db="EMBL/GenBank/DDBJ databases">
        <title>De novo genome project of the cellulose decomposer Thermobifida halotolerans type strain.</title>
        <authorList>
            <person name="Nagy I."/>
            <person name="Horvath B."/>
            <person name="Kukolya J."/>
            <person name="Nagy I."/>
            <person name="Orsini M."/>
        </authorList>
    </citation>
    <scope>NUCLEOTIDE SEQUENCE</scope>
    <source>
        <strain evidence="3">DSM 44931</strain>
    </source>
</reference>
<protein>
    <submittedName>
        <fullName evidence="3">Type II toxin-antitoxin system RelE/ParE family toxin</fullName>
    </submittedName>
</protein>
<dbReference type="Gene3D" id="3.30.2310.20">
    <property type="entry name" value="RelE-like"/>
    <property type="match status" value="1"/>
</dbReference>
<evidence type="ECO:0000256" key="2">
    <source>
        <dbReference type="ARBA" id="ARBA00022649"/>
    </source>
</evidence>
<accession>A0A399FYU0</accession>
<keyword evidence="4" id="KW-1185">Reference proteome</keyword>
<name>A0A399FYU0_9ACTN</name>
<evidence type="ECO:0000256" key="1">
    <source>
        <dbReference type="ARBA" id="ARBA00006226"/>
    </source>
</evidence>
<evidence type="ECO:0000313" key="4">
    <source>
        <dbReference type="Proteomes" id="UP000265719"/>
    </source>
</evidence>
<evidence type="ECO:0000313" key="3">
    <source>
        <dbReference type="EMBL" id="UOE19397.1"/>
    </source>
</evidence>
<dbReference type="PANTHER" id="PTHR35601:SF1">
    <property type="entry name" value="TOXIN RELE"/>
    <property type="match status" value="1"/>
</dbReference>
<sequence length="90" mass="10689">MTWTIEFDEVARRDLGKLDRQEARRVLRFLNERIAPAEDPRVLGDALKGARLGGLWRYRVGDNRIIVEIHDRLIRVLVVRIGHRREIYRS</sequence>
<dbReference type="EMBL" id="CP063196">
    <property type="protein sequence ID" value="UOE19397.1"/>
    <property type="molecule type" value="Genomic_DNA"/>
</dbReference>
<dbReference type="Proteomes" id="UP000265719">
    <property type="component" value="Chromosome"/>
</dbReference>
<dbReference type="KEGG" id="thao:NI17_022175"/>
<keyword evidence="2" id="KW-1277">Toxin-antitoxin system</keyword>
<gene>
    <name evidence="3" type="ORF">NI17_022175</name>
</gene>
<dbReference type="RefSeq" id="WP_068690293.1">
    <property type="nucleotide sequence ID" value="NZ_CP063196.1"/>
</dbReference>